<gene>
    <name evidence="1" type="ORF">MtrunA17_Chr1g0197681</name>
</gene>
<name>A0A396K530_MEDTR</name>
<dbReference type="EMBL" id="PSQE01000001">
    <property type="protein sequence ID" value="RHN81317.1"/>
    <property type="molecule type" value="Genomic_DNA"/>
</dbReference>
<evidence type="ECO:0000313" key="2">
    <source>
        <dbReference type="Proteomes" id="UP000265566"/>
    </source>
</evidence>
<comment type="caution">
    <text evidence="1">The sequence shown here is derived from an EMBL/GenBank/DDBJ whole genome shotgun (WGS) entry which is preliminary data.</text>
</comment>
<dbReference type="Proteomes" id="UP000265566">
    <property type="component" value="Chromosome 1"/>
</dbReference>
<organism evidence="1 2">
    <name type="scientific">Medicago truncatula</name>
    <name type="common">Barrel medic</name>
    <name type="synonym">Medicago tribuloides</name>
    <dbReference type="NCBI Taxonomy" id="3880"/>
    <lineage>
        <taxon>Eukaryota</taxon>
        <taxon>Viridiplantae</taxon>
        <taxon>Streptophyta</taxon>
        <taxon>Embryophyta</taxon>
        <taxon>Tracheophyta</taxon>
        <taxon>Spermatophyta</taxon>
        <taxon>Magnoliopsida</taxon>
        <taxon>eudicotyledons</taxon>
        <taxon>Gunneridae</taxon>
        <taxon>Pentapetalae</taxon>
        <taxon>rosids</taxon>
        <taxon>fabids</taxon>
        <taxon>Fabales</taxon>
        <taxon>Fabaceae</taxon>
        <taxon>Papilionoideae</taxon>
        <taxon>50 kb inversion clade</taxon>
        <taxon>NPAAA clade</taxon>
        <taxon>Hologalegina</taxon>
        <taxon>IRL clade</taxon>
        <taxon>Trifolieae</taxon>
        <taxon>Medicago</taxon>
    </lineage>
</organism>
<accession>A0A396K530</accession>
<sequence>MEAVRLQADDFNDLFFKSAVSLSHVELSKWCCCRAITCNHGNFVMCMAIFFKSNLLDSNPK</sequence>
<proteinExistence type="predicted"/>
<evidence type="ECO:0000313" key="1">
    <source>
        <dbReference type="EMBL" id="RHN81317.1"/>
    </source>
</evidence>
<reference evidence="2" key="1">
    <citation type="journal article" date="2018" name="Nat. Plants">
        <title>Whole-genome landscape of Medicago truncatula symbiotic genes.</title>
        <authorList>
            <person name="Pecrix Y."/>
            <person name="Staton S.E."/>
            <person name="Sallet E."/>
            <person name="Lelandais-Briere C."/>
            <person name="Moreau S."/>
            <person name="Carrere S."/>
            <person name="Blein T."/>
            <person name="Jardinaud M.F."/>
            <person name="Latrasse D."/>
            <person name="Zouine M."/>
            <person name="Zahm M."/>
            <person name="Kreplak J."/>
            <person name="Mayjonade B."/>
            <person name="Satge C."/>
            <person name="Perez M."/>
            <person name="Cauet S."/>
            <person name="Marande W."/>
            <person name="Chantry-Darmon C."/>
            <person name="Lopez-Roques C."/>
            <person name="Bouchez O."/>
            <person name="Berard A."/>
            <person name="Debelle F."/>
            <person name="Munos S."/>
            <person name="Bendahmane A."/>
            <person name="Berges H."/>
            <person name="Niebel A."/>
            <person name="Buitink J."/>
            <person name="Frugier F."/>
            <person name="Benhamed M."/>
            <person name="Crespi M."/>
            <person name="Gouzy J."/>
            <person name="Gamas P."/>
        </authorList>
    </citation>
    <scope>NUCLEOTIDE SEQUENCE [LARGE SCALE GENOMIC DNA]</scope>
    <source>
        <strain evidence="2">cv. Jemalong A17</strain>
    </source>
</reference>
<dbReference type="AlphaFoldDB" id="A0A396K530"/>
<dbReference type="Gramene" id="rna5335">
    <property type="protein sequence ID" value="RHN81317.1"/>
    <property type="gene ID" value="gene5335"/>
</dbReference>
<protein>
    <submittedName>
        <fullName evidence="1">Uncharacterized protein</fullName>
    </submittedName>
</protein>